<name>A0ACC0Y126_9ROSI</name>
<proteinExistence type="predicted"/>
<dbReference type="EMBL" id="CM047744">
    <property type="protein sequence ID" value="KAJ0028107.1"/>
    <property type="molecule type" value="Genomic_DNA"/>
</dbReference>
<gene>
    <name evidence="1" type="ORF">Pint_36336</name>
</gene>
<evidence type="ECO:0000313" key="2">
    <source>
        <dbReference type="Proteomes" id="UP001163603"/>
    </source>
</evidence>
<reference evidence="2" key="1">
    <citation type="journal article" date="2023" name="G3 (Bethesda)">
        <title>Genome assembly and association tests identify interacting loci associated with vigor, precocity, and sex in interspecific pistachio rootstocks.</title>
        <authorList>
            <person name="Palmer W."/>
            <person name="Jacygrad E."/>
            <person name="Sagayaradj S."/>
            <person name="Cavanaugh K."/>
            <person name="Han R."/>
            <person name="Bertier L."/>
            <person name="Beede B."/>
            <person name="Kafkas S."/>
            <person name="Golino D."/>
            <person name="Preece J."/>
            <person name="Michelmore R."/>
        </authorList>
    </citation>
    <scope>NUCLEOTIDE SEQUENCE [LARGE SCALE GENOMIC DNA]</scope>
</reference>
<protein>
    <submittedName>
        <fullName evidence="1">Uncharacterized protein</fullName>
    </submittedName>
</protein>
<organism evidence="1 2">
    <name type="scientific">Pistacia integerrima</name>
    <dbReference type="NCBI Taxonomy" id="434235"/>
    <lineage>
        <taxon>Eukaryota</taxon>
        <taxon>Viridiplantae</taxon>
        <taxon>Streptophyta</taxon>
        <taxon>Embryophyta</taxon>
        <taxon>Tracheophyta</taxon>
        <taxon>Spermatophyta</taxon>
        <taxon>Magnoliopsida</taxon>
        <taxon>eudicotyledons</taxon>
        <taxon>Gunneridae</taxon>
        <taxon>Pentapetalae</taxon>
        <taxon>rosids</taxon>
        <taxon>malvids</taxon>
        <taxon>Sapindales</taxon>
        <taxon>Anacardiaceae</taxon>
        <taxon>Pistacia</taxon>
    </lineage>
</organism>
<comment type="caution">
    <text evidence="1">The sequence shown here is derived from an EMBL/GenBank/DDBJ whole genome shotgun (WGS) entry which is preliminary data.</text>
</comment>
<evidence type="ECO:0000313" key="1">
    <source>
        <dbReference type="EMBL" id="KAJ0028107.1"/>
    </source>
</evidence>
<dbReference type="Proteomes" id="UP001163603">
    <property type="component" value="Chromosome 9"/>
</dbReference>
<sequence>MFVSLDGSLHLFRKNLFPCLWIGKRLSNAARPETRFSSQLCSQISHLKCQLQTLTQASKPVDNQDLISFLLGGLQSSYTPFVTSFNFASRETDFTFKDFQAKLLGYENLMDINHFVPGTDSTHFAFAANKSKAPTYVKKKGPPLPPTKMHNAASSNYRPHQQTTLTAPQQPSGLSNLW</sequence>
<keyword evidence="2" id="KW-1185">Reference proteome</keyword>
<accession>A0ACC0Y126</accession>